<dbReference type="Pfam" id="PF01433">
    <property type="entry name" value="Peptidase_M1"/>
    <property type="match status" value="1"/>
</dbReference>
<dbReference type="Pfam" id="PF17900">
    <property type="entry name" value="Peptidase_M1_N"/>
    <property type="match status" value="1"/>
</dbReference>
<dbReference type="PATRIC" id="fig|1339316.3.peg.941"/>
<accession>A0A015VAC6</accession>
<keyword evidence="9" id="KW-0378">Hydrolase</keyword>
<dbReference type="AlphaFoldDB" id="A0A015VAC6"/>
<dbReference type="InterPro" id="IPR050344">
    <property type="entry name" value="Peptidase_M1_aminopeptidases"/>
</dbReference>
<dbReference type="PANTHER" id="PTHR11533">
    <property type="entry name" value="PROTEASE M1 ZINC METALLOPROTEASE"/>
    <property type="match status" value="1"/>
</dbReference>
<evidence type="ECO:0000259" key="13">
    <source>
        <dbReference type="Pfam" id="PF17900"/>
    </source>
</evidence>
<evidence type="ECO:0000256" key="11">
    <source>
        <dbReference type="ARBA" id="ARBA00023049"/>
    </source>
</evidence>
<evidence type="ECO:0000256" key="4">
    <source>
        <dbReference type="ARBA" id="ARBA00012564"/>
    </source>
</evidence>
<dbReference type="Gene3D" id="2.60.40.1730">
    <property type="entry name" value="tricorn interacting facor f3 domain"/>
    <property type="match status" value="1"/>
</dbReference>
<keyword evidence="8" id="KW-0479">Metal-binding</keyword>
<proteinExistence type="inferred from homology"/>
<feature type="domain" description="Aminopeptidase N-like N-terminal" evidence="13">
    <location>
        <begin position="49"/>
        <end position="210"/>
    </location>
</feature>
<evidence type="ECO:0000256" key="3">
    <source>
        <dbReference type="ARBA" id="ARBA00010136"/>
    </source>
</evidence>
<feature type="domain" description="Peptidase M1 membrane alanine aminopeptidase" evidence="12">
    <location>
        <begin position="252"/>
        <end position="463"/>
    </location>
</feature>
<organism evidence="14 15">
    <name type="scientific">Bacteroides fragilis str. 3998T(B)3</name>
    <dbReference type="NCBI Taxonomy" id="1339316"/>
    <lineage>
        <taxon>Bacteria</taxon>
        <taxon>Pseudomonadati</taxon>
        <taxon>Bacteroidota</taxon>
        <taxon>Bacteroidia</taxon>
        <taxon>Bacteroidales</taxon>
        <taxon>Bacteroidaceae</taxon>
        <taxon>Bacteroides</taxon>
    </lineage>
</organism>
<dbReference type="Proteomes" id="UP000020773">
    <property type="component" value="Unassembled WGS sequence"/>
</dbReference>
<comment type="cofactor">
    <cofactor evidence="2">
        <name>Zn(2+)</name>
        <dbReference type="ChEBI" id="CHEBI:29105"/>
    </cofactor>
</comment>
<dbReference type="CDD" id="cd09602">
    <property type="entry name" value="M1_APN"/>
    <property type="match status" value="1"/>
</dbReference>
<dbReference type="GO" id="GO:0042277">
    <property type="term" value="F:peptide binding"/>
    <property type="evidence" value="ECO:0007669"/>
    <property type="project" value="TreeGrafter"/>
</dbReference>
<dbReference type="GO" id="GO:0070006">
    <property type="term" value="F:metalloaminopeptidase activity"/>
    <property type="evidence" value="ECO:0007669"/>
    <property type="project" value="TreeGrafter"/>
</dbReference>
<evidence type="ECO:0000256" key="5">
    <source>
        <dbReference type="ARBA" id="ARBA00015611"/>
    </source>
</evidence>
<evidence type="ECO:0000256" key="2">
    <source>
        <dbReference type="ARBA" id="ARBA00001947"/>
    </source>
</evidence>
<dbReference type="InterPro" id="IPR014782">
    <property type="entry name" value="Peptidase_M1_dom"/>
</dbReference>
<keyword evidence="11" id="KW-0482">Metalloprotease</keyword>
<dbReference type="GO" id="GO:0016020">
    <property type="term" value="C:membrane"/>
    <property type="evidence" value="ECO:0007669"/>
    <property type="project" value="TreeGrafter"/>
</dbReference>
<keyword evidence="6" id="KW-0031">Aminopeptidase</keyword>
<dbReference type="Gene3D" id="1.10.390.10">
    <property type="entry name" value="Neutral Protease Domain 2"/>
    <property type="match status" value="1"/>
</dbReference>
<dbReference type="GO" id="GO:0008270">
    <property type="term" value="F:zinc ion binding"/>
    <property type="evidence" value="ECO:0007669"/>
    <property type="project" value="InterPro"/>
</dbReference>
<protein>
    <recommendedName>
        <fullName evidence="5">Aminopeptidase N</fullName>
        <ecNumber evidence="4">3.4.11.2</ecNumber>
    </recommendedName>
</protein>
<evidence type="ECO:0000313" key="15">
    <source>
        <dbReference type="Proteomes" id="UP000020773"/>
    </source>
</evidence>
<dbReference type="InterPro" id="IPR042097">
    <property type="entry name" value="Aminopeptidase_N-like_N_sf"/>
</dbReference>
<keyword evidence="7" id="KW-0645">Protease</keyword>
<keyword evidence="10" id="KW-0862">Zinc</keyword>
<dbReference type="SUPFAM" id="SSF63737">
    <property type="entry name" value="Leukotriene A4 hydrolase N-terminal domain"/>
    <property type="match status" value="1"/>
</dbReference>
<dbReference type="PROSITE" id="PS51257">
    <property type="entry name" value="PROKAR_LIPOPROTEIN"/>
    <property type="match status" value="1"/>
</dbReference>
<dbReference type="GO" id="GO:0006508">
    <property type="term" value="P:proteolysis"/>
    <property type="evidence" value="ECO:0007669"/>
    <property type="project" value="UniProtKB-KW"/>
</dbReference>
<dbReference type="EC" id="3.4.11.2" evidence="4"/>
<evidence type="ECO:0000256" key="7">
    <source>
        <dbReference type="ARBA" id="ARBA00022670"/>
    </source>
</evidence>
<dbReference type="InterPro" id="IPR001930">
    <property type="entry name" value="Peptidase_M1"/>
</dbReference>
<gene>
    <name evidence="14" type="ORF">M125_0968</name>
</gene>
<dbReference type="PANTHER" id="PTHR11533:SF174">
    <property type="entry name" value="PUROMYCIN-SENSITIVE AMINOPEPTIDASE-RELATED"/>
    <property type="match status" value="1"/>
</dbReference>
<dbReference type="GO" id="GO:0043171">
    <property type="term" value="P:peptide catabolic process"/>
    <property type="evidence" value="ECO:0007669"/>
    <property type="project" value="TreeGrafter"/>
</dbReference>
<evidence type="ECO:0000256" key="1">
    <source>
        <dbReference type="ARBA" id="ARBA00000098"/>
    </source>
</evidence>
<evidence type="ECO:0000259" key="12">
    <source>
        <dbReference type="Pfam" id="PF01433"/>
    </source>
</evidence>
<dbReference type="GO" id="GO:0005615">
    <property type="term" value="C:extracellular space"/>
    <property type="evidence" value="ECO:0007669"/>
    <property type="project" value="TreeGrafter"/>
</dbReference>
<evidence type="ECO:0000313" key="14">
    <source>
        <dbReference type="EMBL" id="EXY92316.1"/>
    </source>
</evidence>
<name>A0A015VAC6_BACFG</name>
<sequence>MKIHILFGMIGFILLSGCNRAAEKNPRFYDAGVSRELAGHRKAQIKNLKYELSFNIPRQKEAAIEGDITLRFDLASRQEVLIDFREEREKIKEVIANGVPVDKVRFENEHIILPASSTVEGANGIRIRFTAGNQSLNRNDEYLYTLLVPDRARTVFPCFEQPNLKAEFTLQLELPADWKAVSNTYIRSETVTDDRKTVCFAPTEPLSTYLFSFVAGKLERREYTRDGRTIAAYYRETDPKKVAQLDIVFGQVMASLHWLEEYTGIAYPFAKYDFIVLPGFQFGGMEHTGATLYNDNGIFLSEHPTPDEELNRAELIAHETSHMWFGDLVTMDWFDDVWTKEVFANYFAARIVEPLFPEINHTQNKLKTFTAASLSEDRTMGTNAIRQPLDNLRNAGLIYGQIIYNKAPVMMEKLVDKMGEANFRSGIQEYLKTYSYGNATWDDLIRILDSKTTEDLAAFSDVWVNRKGMPTLTFRTDGQELEIRQHDPYNRGLLWPQRFAVTLCGERDSVIRVNMTDTLFRMQLPFVPSRVLPNTDGRGYGVFVPDEPALHWLAAHWGEIEDDTARQSLLMVLYENYLAKHISADDWVNSLITGLPAEKNALVASTASGYLANVMWEIAPANRAEVEARIYTMTQNHPLPSCRIQLMRLFMQNAISEPMVKKLYILWQQQSDKHLNRQDYTTLAYELAIRMPLESEQILRTQRARIDDPDRLRQFDFISRAAVSDTARLDTLFNSLLAAENRRIEPWTTAVIRYLNHPLREDQSVKYIRPGLEVLEEVQRTGDIFFPKNWAAALLGNHLSSSAYEEVVRFLNERPDYSPLLKNKILQAAYPLYRANN</sequence>
<dbReference type="PRINTS" id="PR00756">
    <property type="entry name" value="ALADIPTASE"/>
</dbReference>
<dbReference type="RefSeq" id="WP_042970917.1">
    <property type="nucleotide sequence ID" value="NZ_JGDB01000020.1"/>
</dbReference>
<evidence type="ECO:0000256" key="8">
    <source>
        <dbReference type="ARBA" id="ARBA00022723"/>
    </source>
</evidence>
<dbReference type="GO" id="GO:0016285">
    <property type="term" value="F:alanyl aminopeptidase activity"/>
    <property type="evidence" value="ECO:0007669"/>
    <property type="project" value="UniProtKB-EC"/>
</dbReference>
<evidence type="ECO:0000256" key="6">
    <source>
        <dbReference type="ARBA" id="ARBA00022438"/>
    </source>
</evidence>
<comment type="similarity">
    <text evidence="3">Belongs to the peptidase M1 family.</text>
</comment>
<dbReference type="GO" id="GO:0005737">
    <property type="term" value="C:cytoplasm"/>
    <property type="evidence" value="ECO:0007669"/>
    <property type="project" value="TreeGrafter"/>
</dbReference>
<reference evidence="14 15" key="1">
    <citation type="submission" date="2014-02" db="EMBL/GenBank/DDBJ databases">
        <authorList>
            <person name="Sears C."/>
            <person name="Carroll K."/>
            <person name="Sack B.R."/>
            <person name="Qadri F."/>
            <person name="Myers L.L."/>
            <person name="Chung G.-T."/>
            <person name="Escheverria P."/>
            <person name="Fraser C.M."/>
            <person name="Sadzewicz L."/>
            <person name="Shefchek K.A."/>
            <person name="Tallon L."/>
            <person name="Das S.P."/>
            <person name="Daugherty S."/>
            <person name="Mongodin E.F."/>
        </authorList>
    </citation>
    <scope>NUCLEOTIDE SEQUENCE [LARGE SCALE GENOMIC DNA]</scope>
    <source>
        <strain evidence="15">3998T(B)3</strain>
    </source>
</reference>
<dbReference type="InterPro" id="IPR045357">
    <property type="entry name" value="Aminopeptidase_N-like_N"/>
</dbReference>
<comment type="caution">
    <text evidence="14">The sequence shown here is derived from an EMBL/GenBank/DDBJ whole genome shotgun (WGS) entry which is preliminary data.</text>
</comment>
<comment type="catalytic activity">
    <reaction evidence="1">
        <text>Release of an N-terminal amino acid, Xaa-|-Yaa- from a peptide, amide or arylamide. Xaa is preferably Ala, but may be most amino acids including Pro (slow action). When a terminal hydrophobic residue is followed by a prolyl residue, the two may be released as an intact Xaa-Pro dipeptide.</text>
        <dbReference type="EC" id="3.4.11.2"/>
    </reaction>
</comment>
<dbReference type="InterPro" id="IPR027268">
    <property type="entry name" value="Peptidase_M4/M1_CTD_sf"/>
</dbReference>
<dbReference type="SUPFAM" id="SSF55486">
    <property type="entry name" value="Metalloproteases ('zincins'), catalytic domain"/>
    <property type="match status" value="1"/>
</dbReference>
<evidence type="ECO:0000256" key="9">
    <source>
        <dbReference type="ARBA" id="ARBA00022801"/>
    </source>
</evidence>
<evidence type="ECO:0000256" key="10">
    <source>
        <dbReference type="ARBA" id="ARBA00022833"/>
    </source>
</evidence>
<dbReference type="EMBL" id="JGDB01000020">
    <property type="protein sequence ID" value="EXY92316.1"/>
    <property type="molecule type" value="Genomic_DNA"/>
</dbReference>